<dbReference type="Gene3D" id="3.90.1150.10">
    <property type="entry name" value="Aspartate Aminotransferase, domain 1"/>
    <property type="match status" value="1"/>
</dbReference>
<feature type="domain" description="Aminotransferase class I/classII large" evidence="8">
    <location>
        <begin position="52"/>
        <end position="411"/>
    </location>
</feature>
<evidence type="ECO:0000259" key="8">
    <source>
        <dbReference type="Pfam" id="PF00155"/>
    </source>
</evidence>
<evidence type="ECO:0000256" key="3">
    <source>
        <dbReference type="ARBA" id="ARBA00022576"/>
    </source>
</evidence>
<dbReference type="RefSeq" id="WP_138042990.1">
    <property type="nucleotide sequence ID" value="NZ_VBZC01000001.1"/>
</dbReference>
<dbReference type="AlphaFoldDB" id="A0A5R9G3E8"/>
<dbReference type="GO" id="GO:0008483">
    <property type="term" value="F:transaminase activity"/>
    <property type="evidence" value="ECO:0007669"/>
    <property type="project" value="UniProtKB-KW"/>
</dbReference>
<dbReference type="PROSITE" id="PS00105">
    <property type="entry name" value="AA_TRANSFER_CLASS_1"/>
    <property type="match status" value="1"/>
</dbReference>
<evidence type="ECO:0000256" key="2">
    <source>
        <dbReference type="ARBA" id="ARBA00007441"/>
    </source>
</evidence>
<keyword evidence="10" id="KW-1185">Reference proteome</keyword>
<dbReference type="InterPro" id="IPR004839">
    <property type="entry name" value="Aminotransferase_I/II_large"/>
</dbReference>
<evidence type="ECO:0000256" key="4">
    <source>
        <dbReference type="ARBA" id="ARBA00022679"/>
    </source>
</evidence>
<dbReference type="FunFam" id="3.40.640.10:FF:000033">
    <property type="entry name" value="Aspartate aminotransferase"/>
    <property type="match status" value="1"/>
</dbReference>
<organism evidence="9 10">
    <name type="scientific">Streptomyces montanus</name>
    <dbReference type="NCBI Taxonomy" id="2580423"/>
    <lineage>
        <taxon>Bacteria</taxon>
        <taxon>Bacillati</taxon>
        <taxon>Actinomycetota</taxon>
        <taxon>Actinomycetes</taxon>
        <taxon>Kitasatosporales</taxon>
        <taxon>Streptomycetaceae</taxon>
        <taxon>Streptomyces</taxon>
    </lineage>
</organism>
<gene>
    <name evidence="9" type="ORF">FE633_00605</name>
</gene>
<evidence type="ECO:0000256" key="1">
    <source>
        <dbReference type="ARBA" id="ARBA00001933"/>
    </source>
</evidence>
<evidence type="ECO:0000313" key="10">
    <source>
        <dbReference type="Proteomes" id="UP000305906"/>
    </source>
</evidence>
<evidence type="ECO:0000313" key="9">
    <source>
        <dbReference type="EMBL" id="TLS48018.1"/>
    </source>
</evidence>
<dbReference type="GO" id="GO:0006520">
    <property type="term" value="P:amino acid metabolic process"/>
    <property type="evidence" value="ECO:0007669"/>
    <property type="project" value="InterPro"/>
</dbReference>
<reference evidence="9 10" key="1">
    <citation type="submission" date="2019-05" db="EMBL/GenBank/DDBJ databases">
        <title>Streptomyces sp. NEAU-C151, a novel actinomycete isolated from soil.</title>
        <authorList>
            <person name="Han L."/>
            <person name="Jiang H."/>
        </authorList>
    </citation>
    <scope>NUCLEOTIDE SEQUENCE [LARGE SCALE GENOMIC DNA]</scope>
    <source>
        <strain evidence="9 10">NEAU-C151</strain>
    </source>
</reference>
<name>A0A5R9G3E8_9ACTN</name>
<dbReference type="EMBL" id="VBZC01000001">
    <property type="protein sequence ID" value="TLS48018.1"/>
    <property type="molecule type" value="Genomic_DNA"/>
</dbReference>
<dbReference type="NCBIfam" id="NF004769">
    <property type="entry name" value="PRK06107.1"/>
    <property type="match status" value="1"/>
</dbReference>
<feature type="region of interest" description="Disordered" evidence="7">
    <location>
        <begin position="1"/>
        <end position="39"/>
    </location>
</feature>
<evidence type="ECO:0000256" key="5">
    <source>
        <dbReference type="ARBA" id="ARBA00022898"/>
    </source>
</evidence>
<dbReference type="InterPro" id="IPR015421">
    <property type="entry name" value="PyrdxlP-dep_Trfase_major"/>
</dbReference>
<dbReference type="InterPro" id="IPR015424">
    <property type="entry name" value="PyrdxlP-dep_Trfase"/>
</dbReference>
<comment type="cofactor">
    <cofactor evidence="1 6">
        <name>pyridoxal 5'-phosphate</name>
        <dbReference type="ChEBI" id="CHEBI:597326"/>
    </cofactor>
</comment>
<keyword evidence="3 6" id="KW-0032">Aminotransferase</keyword>
<dbReference type="CDD" id="cd00609">
    <property type="entry name" value="AAT_like"/>
    <property type="match status" value="1"/>
</dbReference>
<dbReference type="Proteomes" id="UP000305906">
    <property type="component" value="Unassembled WGS sequence"/>
</dbReference>
<dbReference type="GO" id="GO:0030170">
    <property type="term" value="F:pyridoxal phosphate binding"/>
    <property type="evidence" value="ECO:0007669"/>
    <property type="project" value="InterPro"/>
</dbReference>
<dbReference type="Pfam" id="PF00155">
    <property type="entry name" value="Aminotran_1_2"/>
    <property type="match status" value="1"/>
</dbReference>
<feature type="compositionally biased region" description="Basic and acidic residues" evidence="7">
    <location>
        <begin position="7"/>
        <end position="23"/>
    </location>
</feature>
<keyword evidence="5" id="KW-0663">Pyridoxal phosphate</keyword>
<comment type="caution">
    <text evidence="9">The sequence shown here is derived from an EMBL/GenBank/DDBJ whole genome shotgun (WGS) entry which is preliminary data.</text>
</comment>
<sequence length="430" mass="45949">MTAADKTTTDKTTTDKATTDKTTARRVQRIKPSPSTAAAQRVRELKAQGLGILDLTVGEPDFDTPDHVKAAAIEAIRQGDTKYTPVNGTPQLRAAIAQKLQHRHGLHYPADRIAVGGGAKQVIFLALMATLDAGHEVVIPAPYWVSYPDMVLANDGTPVIVTCPEADGFKLTPQRLESVINDRTRWVVLNAPGNPTGAAYTVGELAALAEVLLAHPHVQVLTDEIYDEIWYEPGQVPSIAGVEPRLTDRVFLTNGVSKTYAMTGWRIGYGVGSAELVSAVNALQSQISSCPSSISQAAATAALTGDQTFVRNCVAVYRGRRDLTVKLVNDIPGLSCTPPSGGFYAFVNCSGVHGKRTPAGEEIRSDEDFARYLLESQQVAVIHGAAYGSPGYFRVSFATSTDVLTEACERIGRACAALSPADPSRRSSRS</sequence>
<evidence type="ECO:0000256" key="7">
    <source>
        <dbReference type="SAM" id="MobiDB-lite"/>
    </source>
</evidence>
<proteinExistence type="inferred from homology"/>
<dbReference type="SUPFAM" id="SSF53383">
    <property type="entry name" value="PLP-dependent transferases"/>
    <property type="match status" value="1"/>
</dbReference>
<dbReference type="InterPro" id="IPR015422">
    <property type="entry name" value="PyrdxlP-dep_Trfase_small"/>
</dbReference>
<keyword evidence="4 6" id="KW-0808">Transferase</keyword>
<accession>A0A5R9G3E8</accession>
<protein>
    <recommendedName>
        <fullName evidence="6">Aminotransferase</fullName>
        <ecNumber evidence="6">2.6.1.-</ecNumber>
    </recommendedName>
</protein>
<dbReference type="Gene3D" id="3.40.640.10">
    <property type="entry name" value="Type I PLP-dependent aspartate aminotransferase-like (Major domain)"/>
    <property type="match status" value="1"/>
</dbReference>
<dbReference type="InterPro" id="IPR004838">
    <property type="entry name" value="NHTrfase_class1_PyrdxlP-BS"/>
</dbReference>
<dbReference type="PANTHER" id="PTHR46383:SF1">
    <property type="entry name" value="ASPARTATE AMINOTRANSFERASE"/>
    <property type="match status" value="1"/>
</dbReference>
<dbReference type="PANTHER" id="PTHR46383">
    <property type="entry name" value="ASPARTATE AMINOTRANSFERASE"/>
    <property type="match status" value="1"/>
</dbReference>
<dbReference type="InterPro" id="IPR050596">
    <property type="entry name" value="AspAT/PAT-like"/>
</dbReference>
<comment type="similarity">
    <text evidence="2 6">Belongs to the class-I pyridoxal-phosphate-dependent aminotransferase family.</text>
</comment>
<evidence type="ECO:0000256" key="6">
    <source>
        <dbReference type="RuleBase" id="RU000481"/>
    </source>
</evidence>
<dbReference type="EC" id="2.6.1.-" evidence="6"/>